<evidence type="ECO:0000313" key="1">
    <source>
        <dbReference type="EMBL" id="KAF9642458.1"/>
    </source>
</evidence>
<dbReference type="Proteomes" id="UP000886501">
    <property type="component" value="Unassembled WGS sequence"/>
</dbReference>
<sequence>MPWFEVTGSIFLSVRSALIEIRDSSLQNDVCYMPFQWRNRVFSSLPVTLLGGCLRRTGMGLVPRVIVLMYSALKVFSIRMLEFSARLDKVQGWIFISKCGRVFVLWFFALIRTYFANKCI</sequence>
<dbReference type="EMBL" id="MU118462">
    <property type="protein sequence ID" value="KAF9642458.1"/>
    <property type="molecule type" value="Genomic_DNA"/>
</dbReference>
<proteinExistence type="predicted"/>
<accession>A0ACB6YZG1</accession>
<protein>
    <submittedName>
        <fullName evidence="1">Uncharacterized protein</fullName>
    </submittedName>
</protein>
<comment type="caution">
    <text evidence="1">The sequence shown here is derived from an EMBL/GenBank/DDBJ whole genome shotgun (WGS) entry which is preliminary data.</text>
</comment>
<reference evidence="1" key="1">
    <citation type="submission" date="2019-10" db="EMBL/GenBank/DDBJ databases">
        <authorList>
            <consortium name="DOE Joint Genome Institute"/>
            <person name="Kuo A."/>
            <person name="Miyauchi S."/>
            <person name="Kiss E."/>
            <person name="Drula E."/>
            <person name="Kohler A."/>
            <person name="Sanchez-Garcia M."/>
            <person name="Andreopoulos B."/>
            <person name="Barry K.W."/>
            <person name="Bonito G."/>
            <person name="Buee M."/>
            <person name="Carver A."/>
            <person name="Chen C."/>
            <person name="Cichocki N."/>
            <person name="Clum A."/>
            <person name="Culley D."/>
            <person name="Crous P.W."/>
            <person name="Fauchery L."/>
            <person name="Girlanda M."/>
            <person name="Hayes R."/>
            <person name="Keri Z."/>
            <person name="Labutti K."/>
            <person name="Lipzen A."/>
            <person name="Lombard V."/>
            <person name="Magnuson J."/>
            <person name="Maillard F."/>
            <person name="Morin E."/>
            <person name="Murat C."/>
            <person name="Nolan M."/>
            <person name="Ohm R."/>
            <person name="Pangilinan J."/>
            <person name="Pereira M."/>
            <person name="Perotto S."/>
            <person name="Peter M."/>
            <person name="Riley R."/>
            <person name="Sitrit Y."/>
            <person name="Stielow B."/>
            <person name="Szollosi G."/>
            <person name="Zifcakova L."/>
            <person name="Stursova M."/>
            <person name="Spatafora J.W."/>
            <person name="Tedersoo L."/>
            <person name="Vaario L.-M."/>
            <person name="Yamada A."/>
            <person name="Yan M."/>
            <person name="Wang P."/>
            <person name="Xu J."/>
            <person name="Bruns T."/>
            <person name="Baldrian P."/>
            <person name="Vilgalys R."/>
            <person name="Henrissat B."/>
            <person name="Grigoriev I.V."/>
            <person name="Hibbett D."/>
            <person name="Nagy L.G."/>
            <person name="Martin F.M."/>
        </authorList>
    </citation>
    <scope>NUCLEOTIDE SEQUENCE</scope>
    <source>
        <strain evidence="1">P2</strain>
    </source>
</reference>
<name>A0ACB6YZG1_THEGA</name>
<organism evidence="1 2">
    <name type="scientific">Thelephora ganbajun</name>
    <name type="common">Ganba fungus</name>
    <dbReference type="NCBI Taxonomy" id="370292"/>
    <lineage>
        <taxon>Eukaryota</taxon>
        <taxon>Fungi</taxon>
        <taxon>Dikarya</taxon>
        <taxon>Basidiomycota</taxon>
        <taxon>Agaricomycotina</taxon>
        <taxon>Agaricomycetes</taxon>
        <taxon>Thelephorales</taxon>
        <taxon>Thelephoraceae</taxon>
        <taxon>Thelephora</taxon>
    </lineage>
</organism>
<reference evidence="1" key="2">
    <citation type="journal article" date="2020" name="Nat. Commun.">
        <title>Large-scale genome sequencing of mycorrhizal fungi provides insights into the early evolution of symbiotic traits.</title>
        <authorList>
            <person name="Miyauchi S."/>
            <person name="Kiss E."/>
            <person name="Kuo A."/>
            <person name="Drula E."/>
            <person name="Kohler A."/>
            <person name="Sanchez-Garcia M."/>
            <person name="Morin E."/>
            <person name="Andreopoulos B."/>
            <person name="Barry K.W."/>
            <person name="Bonito G."/>
            <person name="Buee M."/>
            <person name="Carver A."/>
            <person name="Chen C."/>
            <person name="Cichocki N."/>
            <person name="Clum A."/>
            <person name="Culley D."/>
            <person name="Crous P.W."/>
            <person name="Fauchery L."/>
            <person name="Girlanda M."/>
            <person name="Hayes R.D."/>
            <person name="Keri Z."/>
            <person name="LaButti K."/>
            <person name="Lipzen A."/>
            <person name="Lombard V."/>
            <person name="Magnuson J."/>
            <person name="Maillard F."/>
            <person name="Murat C."/>
            <person name="Nolan M."/>
            <person name="Ohm R.A."/>
            <person name="Pangilinan J."/>
            <person name="Pereira M.F."/>
            <person name="Perotto S."/>
            <person name="Peter M."/>
            <person name="Pfister S."/>
            <person name="Riley R."/>
            <person name="Sitrit Y."/>
            <person name="Stielow J.B."/>
            <person name="Szollosi G."/>
            <person name="Zifcakova L."/>
            <person name="Stursova M."/>
            <person name="Spatafora J.W."/>
            <person name="Tedersoo L."/>
            <person name="Vaario L.M."/>
            <person name="Yamada A."/>
            <person name="Yan M."/>
            <person name="Wang P."/>
            <person name="Xu J."/>
            <person name="Bruns T."/>
            <person name="Baldrian P."/>
            <person name="Vilgalys R."/>
            <person name="Dunand C."/>
            <person name="Henrissat B."/>
            <person name="Grigoriev I.V."/>
            <person name="Hibbett D."/>
            <person name="Nagy L.G."/>
            <person name="Martin F.M."/>
        </authorList>
    </citation>
    <scope>NUCLEOTIDE SEQUENCE</scope>
    <source>
        <strain evidence="1">P2</strain>
    </source>
</reference>
<evidence type="ECO:0000313" key="2">
    <source>
        <dbReference type="Proteomes" id="UP000886501"/>
    </source>
</evidence>
<gene>
    <name evidence="1" type="ORF">BDM02DRAFT_2210866</name>
</gene>
<keyword evidence="2" id="KW-1185">Reference proteome</keyword>